<organism evidence="1 2">
    <name type="scientific">Magnusiomyces paraingens</name>
    <dbReference type="NCBI Taxonomy" id="2606893"/>
    <lineage>
        <taxon>Eukaryota</taxon>
        <taxon>Fungi</taxon>
        <taxon>Dikarya</taxon>
        <taxon>Ascomycota</taxon>
        <taxon>Saccharomycotina</taxon>
        <taxon>Dipodascomycetes</taxon>
        <taxon>Dipodascales</taxon>
        <taxon>Dipodascaceae</taxon>
        <taxon>Magnusiomyces</taxon>
    </lineage>
</organism>
<evidence type="ECO:0000313" key="1">
    <source>
        <dbReference type="EMBL" id="VVT45704.1"/>
    </source>
</evidence>
<dbReference type="RefSeq" id="XP_031851463.1">
    <property type="nucleotide sequence ID" value="XM_031995572.1"/>
</dbReference>
<accession>A0A5E8B2P0</accession>
<gene>
    <name evidence="1" type="ORF">SAPINGB_P000849</name>
</gene>
<protein>
    <submittedName>
        <fullName evidence="1">Uncharacterized protein</fullName>
    </submittedName>
</protein>
<evidence type="ECO:0000313" key="2">
    <source>
        <dbReference type="Proteomes" id="UP000398389"/>
    </source>
</evidence>
<dbReference type="AlphaFoldDB" id="A0A5E8B2P0"/>
<reference evidence="1 2" key="1">
    <citation type="submission" date="2019-09" db="EMBL/GenBank/DDBJ databases">
        <authorList>
            <person name="Brejova B."/>
        </authorList>
    </citation>
    <scope>NUCLEOTIDE SEQUENCE [LARGE SCALE GENOMIC DNA]</scope>
</reference>
<proteinExistence type="predicted"/>
<name>A0A5E8B2P0_9ASCO</name>
<sequence length="155" mass="18525">MGIDKRNWQLGDIEKAKILYALLKVTGEPYHGLSTRIVFKDLGIYDPGKVLEYYDERYQINKHHIATIPTRLLDNDRNSTQELSKKNILEKEEDEEDEEGEVIEDVVYDNYYPDSSSFDNFDFFEQEEFYDDMSDEYYDNLVDKYYPVIPKLFEE</sequence>
<dbReference type="Proteomes" id="UP000398389">
    <property type="component" value="Unassembled WGS sequence"/>
</dbReference>
<dbReference type="EMBL" id="CABVLU010000001">
    <property type="protein sequence ID" value="VVT45704.1"/>
    <property type="molecule type" value="Genomic_DNA"/>
</dbReference>
<dbReference type="GeneID" id="43579672"/>
<keyword evidence="2" id="KW-1185">Reference proteome</keyword>